<proteinExistence type="predicted"/>
<keyword evidence="1" id="KW-0732">Signal</keyword>
<accession>A0A1M6XLL2</accession>
<feature type="non-terminal residue" evidence="2">
    <location>
        <position position="282"/>
    </location>
</feature>
<dbReference type="Proteomes" id="UP000183997">
    <property type="component" value="Unassembled WGS sequence"/>
</dbReference>
<dbReference type="EMBL" id="FRAR01000059">
    <property type="protein sequence ID" value="SHL06841.1"/>
    <property type="molecule type" value="Genomic_DNA"/>
</dbReference>
<protein>
    <recommendedName>
        <fullName evidence="4">Outer membrane lipoprotein-sorting protein</fullName>
    </recommendedName>
</protein>
<dbReference type="AlphaFoldDB" id="A0A1M6XLL2"/>
<feature type="chain" id="PRO_5012635863" description="Outer membrane lipoprotein-sorting protein" evidence="1">
    <location>
        <begin position="26"/>
        <end position="282"/>
    </location>
</feature>
<organism evidence="2 3">
    <name type="scientific">Desulforamulus aeronauticus DSM 10349</name>
    <dbReference type="NCBI Taxonomy" id="1121421"/>
    <lineage>
        <taxon>Bacteria</taxon>
        <taxon>Bacillati</taxon>
        <taxon>Bacillota</taxon>
        <taxon>Clostridia</taxon>
        <taxon>Eubacteriales</taxon>
        <taxon>Peptococcaceae</taxon>
        <taxon>Desulforamulus</taxon>
    </lineage>
</organism>
<evidence type="ECO:0000313" key="3">
    <source>
        <dbReference type="Proteomes" id="UP000183997"/>
    </source>
</evidence>
<evidence type="ECO:0000313" key="2">
    <source>
        <dbReference type="EMBL" id="SHL06841.1"/>
    </source>
</evidence>
<gene>
    <name evidence="2" type="ORF">SAMN02745123_04053</name>
</gene>
<name>A0A1M6XLL2_9FIRM</name>
<sequence>MKKRLICFLMVLAINFVCFPLASFAAESIKSEYSIVKSYDNILENKDKVVDSNTEVNELALENVNENNYSVSSEADSLYSIKNKKGLYKAAFKSKAGKELLSFSQGNANLIISPLNFRSVSGSVYNNTITYENIYPDTSIKYTLERSWLKEDIIVRKYTGMSDFYFQLNVNNAEYEKKANEEIYFFDPGSDKPLFYIPKPYALDKNGDRCDLVNMELSKEGLLTLSVDPEWMKTAVYPVIIDPTFILLNATFTRSTVAYKQDGTQVSVNNPRFENGKFGQAL</sequence>
<evidence type="ECO:0000256" key="1">
    <source>
        <dbReference type="SAM" id="SignalP"/>
    </source>
</evidence>
<keyword evidence="3" id="KW-1185">Reference proteome</keyword>
<feature type="signal peptide" evidence="1">
    <location>
        <begin position="1"/>
        <end position="25"/>
    </location>
</feature>
<evidence type="ECO:0008006" key="4">
    <source>
        <dbReference type="Google" id="ProtNLM"/>
    </source>
</evidence>
<reference evidence="3" key="1">
    <citation type="submission" date="2016-11" db="EMBL/GenBank/DDBJ databases">
        <authorList>
            <person name="Varghese N."/>
            <person name="Submissions S."/>
        </authorList>
    </citation>
    <scope>NUCLEOTIDE SEQUENCE [LARGE SCALE GENOMIC DNA]</scope>
    <source>
        <strain evidence="3">DSM 10349</strain>
    </source>
</reference>
<dbReference type="STRING" id="1121421.SAMN02745123_04053"/>